<comment type="caution">
    <text evidence="3">The sequence shown here is derived from an EMBL/GenBank/DDBJ whole genome shotgun (WGS) entry which is preliminary data.</text>
</comment>
<dbReference type="SUPFAM" id="SSF81296">
    <property type="entry name" value="E set domains"/>
    <property type="match status" value="1"/>
</dbReference>
<dbReference type="InterPro" id="IPR051634">
    <property type="entry name" value="Extended_Synaptotagmin"/>
</dbReference>
<dbReference type="InterPro" id="IPR000008">
    <property type="entry name" value="C2_dom"/>
</dbReference>
<dbReference type="InterPro" id="IPR002909">
    <property type="entry name" value="IPT_dom"/>
</dbReference>
<dbReference type="GO" id="GO:0005789">
    <property type="term" value="C:endoplasmic reticulum membrane"/>
    <property type="evidence" value="ECO:0007669"/>
    <property type="project" value="TreeGrafter"/>
</dbReference>
<evidence type="ECO:0000259" key="1">
    <source>
        <dbReference type="PROSITE" id="PS50004"/>
    </source>
</evidence>
<evidence type="ECO:0000313" key="3">
    <source>
        <dbReference type="EMBL" id="KAL0484570.1"/>
    </source>
</evidence>
<dbReference type="Gene3D" id="1.20.1050.80">
    <property type="entry name" value="VPS9 domain"/>
    <property type="match status" value="1"/>
</dbReference>
<dbReference type="Pfam" id="PF00168">
    <property type="entry name" value="C2"/>
    <property type="match status" value="1"/>
</dbReference>
<dbReference type="GO" id="GO:0008429">
    <property type="term" value="F:phosphatidylethanolamine binding"/>
    <property type="evidence" value="ECO:0007669"/>
    <property type="project" value="TreeGrafter"/>
</dbReference>
<dbReference type="InterPro" id="IPR003123">
    <property type="entry name" value="VPS9"/>
</dbReference>
<dbReference type="PANTHER" id="PTHR45761:SF1">
    <property type="entry name" value="EXTENDED SYNAPTOTAGMIN-LIKE PROTEIN 2, ISOFORM C"/>
    <property type="match status" value="1"/>
</dbReference>
<dbReference type="AlphaFoldDB" id="A0AAW2Z590"/>
<gene>
    <name evidence="3" type="ORF">AKO1_011585</name>
</gene>
<dbReference type="Pfam" id="PF01833">
    <property type="entry name" value="TIG"/>
    <property type="match status" value="1"/>
</dbReference>
<sequence>MSLLQTLLDASDNSNSFVVQVSIVEGKNLDVKDTFASDPYVVAQLNDQIYETRVVKNTVNPVWNQTFSFTPSFDRCKKPDKDEILIRCFDRDLLGKDDELGHFELKLNTMKLDDTVDSWFKLLDCNGGEIHVQITTYPMSELRKSRESLLYFWEVVDMYNNSELRLDSPSISGNRQGNSVTVTGIDPCEGSYEGNVLVVLTGQFDIYDPNIQVRFDNHFSKTITKITPTTIECISPSLSEKEFLKNNGSVEVIVCSSTKDSSRPIDNGPATKTQPTYDQNTINRSKLSQKLLSCNLDKFIKAYLKAGKDALFEVDSFGRNVAHLAFTEGRFEVVKFILEEMRPNVILACKLLFTEDVYHNIPIVLAKLNRKNKFLKELKEYRSLYMNESRNKRLSKKSLESLKAMNNSIAMDQKKTPSKRVELRERLKSATGSTKTLLTSFKSMISSHSLVSTTGDTVVNEGGAWSTWIEANYVDNNKHDQTFTNSLGATNNDSRLNLIQEHLQSITRSYSDHPLSLLLQKFTLEFESRNTVQQDTAWISIEKNTNDLKMFAKKLSIFLVNKWKNIDVITGQAVVYKQLVPICASYAFDTLMNSLYLQIVLKRTVDQLMELSNISLQDLEPEPCLLLNGIEDPYSEAISRMTSLHNIKNPEVGLQAISLTCKEICDQADEHWTDRSNIPVDCWSDKLLPVFLYVLVKSGMQKLCLHLHFVEDFTDQDKWDKIDVYSVNMFKKAIEWALSFAPQPDNVV</sequence>
<dbReference type="CDD" id="cd00102">
    <property type="entry name" value="IPT"/>
    <property type="match status" value="1"/>
</dbReference>
<accession>A0AAW2Z590</accession>
<feature type="domain" description="VPS9" evidence="2">
    <location>
        <begin position="595"/>
        <end position="746"/>
    </location>
</feature>
<dbReference type="InterPro" id="IPR013783">
    <property type="entry name" value="Ig-like_fold"/>
</dbReference>
<dbReference type="InterPro" id="IPR014756">
    <property type="entry name" value="Ig_E-set"/>
</dbReference>
<organism evidence="3 4">
    <name type="scientific">Acrasis kona</name>
    <dbReference type="NCBI Taxonomy" id="1008807"/>
    <lineage>
        <taxon>Eukaryota</taxon>
        <taxon>Discoba</taxon>
        <taxon>Heterolobosea</taxon>
        <taxon>Tetramitia</taxon>
        <taxon>Eutetramitia</taxon>
        <taxon>Acrasidae</taxon>
        <taxon>Acrasis</taxon>
    </lineage>
</organism>
<dbReference type="SUPFAM" id="SSF49562">
    <property type="entry name" value="C2 domain (Calcium/lipid-binding domain, CaLB)"/>
    <property type="match status" value="1"/>
</dbReference>
<dbReference type="Gene3D" id="2.60.40.10">
    <property type="entry name" value="Immunoglobulins"/>
    <property type="match status" value="1"/>
</dbReference>
<dbReference type="Proteomes" id="UP001431209">
    <property type="component" value="Unassembled WGS sequence"/>
</dbReference>
<keyword evidence="4" id="KW-1185">Reference proteome</keyword>
<dbReference type="PROSITE" id="PS50004">
    <property type="entry name" value="C2"/>
    <property type="match status" value="1"/>
</dbReference>
<dbReference type="SMART" id="SM00239">
    <property type="entry name" value="C2"/>
    <property type="match status" value="1"/>
</dbReference>
<dbReference type="InterPro" id="IPR035892">
    <property type="entry name" value="C2_domain_sf"/>
</dbReference>
<dbReference type="GO" id="GO:0031210">
    <property type="term" value="F:phosphatidylcholine binding"/>
    <property type="evidence" value="ECO:0007669"/>
    <property type="project" value="TreeGrafter"/>
</dbReference>
<dbReference type="Gene3D" id="2.60.40.150">
    <property type="entry name" value="C2 domain"/>
    <property type="match status" value="1"/>
</dbReference>
<dbReference type="PROSITE" id="PS51205">
    <property type="entry name" value="VPS9"/>
    <property type="match status" value="1"/>
</dbReference>
<dbReference type="EMBL" id="JAOPGA020001054">
    <property type="protein sequence ID" value="KAL0484570.1"/>
    <property type="molecule type" value="Genomic_DNA"/>
</dbReference>
<dbReference type="Pfam" id="PF02204">
    <property type="entry name" value="VPS9"/>
    <property type="match status" value="1"/>
</dbReference>
<proteinExistence type="predicted"/>
<protein>
    <submittedName>
        <fullName evidence="3">ADP-ribosylation factor GTPase-activating protein</fullName>
    </submittedName>
</protein>
<reference evidence="3 4" key="1">
    <citation type="submission" date="2024-03" db="EMBL/GenBank/DDBJ databases">
        <title>The Acrasis kona genome and developmental transcriptomes reveal deep origins of eukaryotic multicellular pathways.</title>
        <authorList>
            <person name="Sheikh S."/>
            <person name="Fu C.-J."/>
            <person name="Brown M.W."/>
            <person name="Baldauf S.L."/>
        </authorList>
    </citation>
    <scope>NUCLEOTIDE SEQUENCE [LARGE SCALE GENOMIC DNA]</scope>
    <source>
        <strain evidence="3 4">ATCC MYA-3509</strain>
    </source>
</reference>
<dbReference type="SUPFAM" id="SSF109993">
    <property type="entry name" value="VPS9 domain"/>
    <property type="match status" value="1"/>
</dbReference>
<dbReference type="InterPro" id="IPR037191">
    <property type="entry name" value="VPS9_dom_sf"/>
</dbReference>
<feature type="domain" description="C2" evidence="1">
    <location>
        <begin position="1"/>
        <end position="120"/>
    </location>
</feature>
<evidence type="ECO:0000259" key="2">
    <source>
        <dbReference type="PROSITE" id="PS51205"/>
    </source>
</evidence>
<dbReference type="GO" id="GO:0005509">
    <property type="term" value="F:calcium ion binding"/>
    <property type="evidence" value="ECO:0007669"/>
    <property type="project" value="TreeGrafter"/>
</dbReference>
<evidence type="ECO:0000313" key="4">
    <source>
        <dbReference type="Proteomes" id="UP001431209"/>
    </source>
</evidence>
<dbReference type="PANTHER" id="PTHR45761">
    <property type="entry name" value="EXTENDED SYNAPTOTAGMIN-LIKE PROTEIN 2, ISOFORM C"/>
    <property type="match status" value="1"/>
</dbReference>
<name>A0AAW2Z590_9EUKA</name>
<dbReference type="GO" id="GO:0005544">
    <property type="term" value="F:calcium-dependent phospholipid binding"/>
    <property type="evidence" value="ECO:0007669"/>
    <property type="project" value="TreeGrafter"/>
</dbReference>
<dbReference type="GO" id="GO:0035091">
    <property type="term" value="F:phosphatidylinositol binding"/>
    <property type="evidence" value="ECO:0007669"/>
    <property type="project" value="TreeGrafter"/>
</dbReference>